<dbReference type="Pfam" id="PF11271">
    <property type="entry name" value="PorA"/>
    <property type="match status" value="1"/>
</dbReference>
<gene>
    <name evidence="1" type="ORF">RM572_01005</name>
</gene>
<reference evidence="2" key="1">
    <citation type="submission" date="2023-07" db="EMBL/GenBank/DDBJ databases">
        <title>30 novel species of actinomycetes from the DSMZ collection.</title>
        <authorList>
            <person name="Nouioui I."/>
        </authorList>
    </citation>
    <scope>NUCLEOTIDE SEQUENCE [LARGE SCALE GENOMIC DNA]</scope>
    <source>
        <strain evidence="2">DSM 42041</strain>
    </source>
</reference>
<dbReference type="InterPro" id="IPR021424">
    <property type="entry name" value="PorA"/>
</dbReference>
<name>A0ABU2NKA3_9ACTN</name>
<dbReference type="Proteomes" id="UP001183414">
    <property type="component" value="Unassembled WGS sequence"/>
</dbReference>
<dbReference type="EMBL" id="JAVREQ010000001">
    <property type="protein sequence ID" value="MDT0377353.1"/>
    <property type="molecule type" value="Genomic_DNA"/>
</dbReference>
<keyword evidence="2" id="KW-1185">Reference proteome</keyword>
<sequence length="324" mass="35330">MRRSASPLSLVLLGLGVFLLVLAPMLTWYVEPRAQRTPVDVVSTTVLTGTGSHFDQEDVETKDGQRLTVTRRVLGNVAESERNGVAVWDVSQTIDTPKTAKLNDPRRSFQWETERWVTDPATNRPVHCCGEAPQEFGGEAYLKFPFDVQERSYTWWDGTLGGTVPLRYAGRAEVQGYEGLRFTGSVEQVRVGSRQVPGLLVGKPDAGQVQAEEWYANEDIDLVVDQRTGRILRVSIAPKVTLRAPGGERDEVTLLRSDKLEFTEATQREQVELASADSRKLQVVGETAPIGAAAAGAVLAPLGAVLVVRGRPRSGTPHATGSAK</sequence>
<organism evidence="1 2">
    <name type="scientific">Streptomyces hazeniae</name>
    <dbReference type="NCBI Taxonomy" id="3075538"/>
    <lineage>
        <taxon>Bacteria</taxon>
        <taxon>Bacillati</taxon>
        <taxon>Actinomycetota</taxon>
        <taxon>Actinomycetes</taxon>
        <taxon>Kitasatosporales</taxon>
        <taxon>Streptomycetaceae</taxon>
        <taxon>Streptomyces</taxon>
    </lineage>
</organism>
<evidence type="ECO:0000313" key="2">
    <source>
        <dbReference type="Proteomes" id="UP001183414"/>
    </source>
</evidence>
<comment type="caution">
    <text evidence="1">The sequence shown here is derived from an EMBL/GenBank/DDBJ whole genome shotgun (WGS) entry which is preliminary data.</text>
</comment>
<protein>
    <submittedName>
        <fullName evidence="1">DUF3068 domain-containing protein</fullName>
    </submittedName>
</protein>
<accession>A0ABU2NKA3</accession>
<dbReference type="RefSeq" id="WP_311671353.1">
    <property type="nucleotide sequence ID" value="NZ_JAVREQ010000001.1"/>
</dbReference>
<proteinExistence type="predicted"/>
<evidence type="ECO:0000313" key="1">
    <source>
        <dbReference type="EMBL" id="MDT0377353.1"/>
    </source>
</evidence>